<gene>
    <name evidence="2" type="ORF">MKZ47_21045</name>
</gene>
<evidence type="ECO:0000256" key="1">
    <source>
        <dbReference type="SAM" id="Phobius"/>
    </source>
</evidence>
<name>A0ABT6U5U1_9GAMM</name>
<evidence type="ECO:0008006" key="4">
    <source>
        <dbReference type="Google" id="ProtNLM"/>
    </source>
</evidence>
<evidence type="ECO:0000313" key="2">
    <source>
        <dbReference type="EMBL" id="MDI4671550.1"/>
    </source>
</evidence>
<dbReference type="Proteomes" id="UP001156974">
    <property type="component" value="Unassembled WGS sequence"/>
</dbReference>
<organism evidence="2 3">
    <name type="scientific">Pseudoalteromonas shioyasakiensis</name>
    <dbReference type="NCBI Taxonomy" id="1190813"/>
    <lineage>
        <taxon>Bacteria</taxon>
        <taxon>Pseudomonadati</taxon>
        <taxon>Pseudomonadota</taxon>
        <taxon>Gammaproteobacteria</taxon>
        <taxon>Alteromonadales</taxon>
        <taxon>Pseudoalteromonadaceae</taxon>
        <taxon>Pseudoalteromonas</taxon>
    </lineage>
</organism>
<keyword evidence="3" id="KW-1185">Reference proteome</keyword>
<feature type="transmembrane region" description="Helical" evidence="1">
    <location>
        <begin position="7"/>
        <end position="31"/>
    </location>
</feature>
<protein>
    <recommendedName>
        <fullName evidence="4">Pilus assembly protein</fullName>
    </recommendedName>
</protein>
<dbReference type="EMBL" id="JAKUMG010000027">
    <property type="protein sequence ID" value="MDI4671550.1"/>
    <property type="molecule type" value="Genomic_DNA"/>
</dbReference>
<sequence length="387" mass="41821">MRKQKGYILTIELILIITILAIGSMGGIVLVRDAVIKHNAKKVDNEVVVIDSGNNKLGKAISFDEHEAPLIFFHDRSSEKTYRALIGIRDDRFTSREAIYYDAPNCQGNPCIKSVSDEDSDSSGISQIVSTGNVSYINALQNGPNYAIGQRDGTFIGNLFKSTPLSCPAKDDEIVSRYMSQKVTSGTPCESFEINKVPADNRCLVGVSNTSIDLFGATTTTELQALCDTCPEGFTSQGDILQLYLPEIESLLATALDTLSLIGVSANLDLEIGTICCPTGTVLEEDENIVETLVFTILKTAFNLLGIDLLNNDLIINALALIGIEPGITNCKTPLNLQLAEPVVNPVTNKPVLEAVTPPFTIVLPQTSSAGSQFWFPTEPKGERSND</sequence>
<accession>A0ABT6U5U1</accession>
<reference evidence="2 3" key="1">
    <citation type="submission" date="2022-02" db="EMBL/GenBank/DDBJ databases">
        <title>Genome analysis of Beneficial Microorganisms for Coral consortium from Pocillopora damicornis.</title>
        <authorList>
            <person name="Rosado P.M."/>
            <person name="Cardoso P.M."/>
            <person name="Rosado J.G."/>
            <person name="Schultz J."/>
            <person name="Rocha U."/>
            <person name="Costa T.K."/>
            <person name="Peixoto R.S."/>
        </authorList>
    </citation>
    <scope>NUCLEOTIDE SEQUENCE [LARGE SCALE GENOMIC DNA]</scope>
    <source>
        <strain evidence="2 3">BMC5</strain>
    </source>
</reference>
<proteinExistence type="predicted"/>
<keyword evidence="1" id="KW-0472">Membrane</keyword>
<comment type="caution">
    <text evidence="2">The sequence shown here is derived from an EMBL/GenBank/DDBJ whole genome shotgun (WGS) entry which is preliminary data.</text>
</comment>
<evidence type="ECO:0000313" key="3">
    <source>
        <dbReference type="Proteomes" id="UP001156974"/>
    </source>
</evidence>
<keyword evidence="1" id="KW-1133">Transmembrane helix</keyword>
<keyword evidence="1" id="KW-0812">Transmembrane</keyword>
<dbReference type="RefSeq" id="WP_175083604.1">
    <property type="nucleotide sequence ID" value="NZ_JAKUMG010000027.1"/>
</dbReference>